<sequence length="124" mass="14476">MKTIKGLLTYKTRCLDARDTLRLADFVPLKDLATIGCTAKKGWKPIKLTRENVLKELAKDLAFGWEKANDERGISSALMAYVVTMWDWVLEDKDYQLVDPDQDYSDYNRDTFKWVAKKYNMKLD</sequence>
<evidence type="ECO:0000313" key="2">
    <source>
        <dbReference type="Proteomes" id="UP000001878"/>
    </source>
</evidence>
<proteinExistence type="predicted"/>
<dbReference type="GeneID" id="7751053"/>
<name>C1KFV8_9CAUD</name>
<accession>C1KFV8</accession>
<dbReference type="OrthoDB" id="18726at10239"/>
<keyword evidence="2" id="KW-1185">Reference proteome</keyword>
<organism evidence="1 2">
    <name type="scientific">Lactobacillus phage Lb338-1</name>
    <dbReference type="NCBI Taxonomy" id="2892342"/>
    <lineage>
        <taxon>Viruses</taxon>
        <taxon>Duplodnaviria</taxon>
        <taxon>Heunggongvirae</taxon>
        <taxon>Uroviricota</taxon>
        <taxon>Caudoviricetes</taxon>
        <taxon>Herelleviridae</taxon>
        <taxon>Mooreparkvirus</taxon>
        <taxon>Mooreparkvirus Lb3381</taxon>
    </lineage>
</organism>
<dbReference type="KEGG" id="vg:7751053"/>
<protein>
    <submittedName>
        <fullName evidence="1">Uncharacterized protein</fullName>
    </submittedName>
</protein>
<reference evidence="1 2" key="1">
    <citation type="journal article" date="2009" name="Gene">
        <title>Genome of a virulent bacteriophage Lb338-1 that lyses the probiotic Lactobacillus paracasei cheese strain.</title>
        <authorList>
            <person name="Alemayehu D."/>
            <person name="Ross R.P."/>
            <person name="O'Sullivan O."/>
            <person name="Coffey A."/>
            <person name="Stanton C."/>
            <person name="Fitzgerald G.F."/>
            <person name="McAuliffe O."/>
        </authorList>
    </citation>
    <scope>NUCLEOTIDE SEQUENCE [LARGE SCALE GENOMIC DNA]</scope>
    <source>
        <strain evidence="1">Lb338-1</strain>
    </source>
</reference>
<dbReference type="EMBL" id="FJ822135">
    <property type="protein sequence ID" value="ACO37119.1"/>
    <property type="molecule type" value="Genomic_DNA"/>
</dbReference>
<evidence type="ECO:0000313" key="1">
    <source>
        <dbReference type="EMBL" id="ACO37119.1"/>
    </source>
</evidence>
<dbReference type="Proteomes" id="UP000001878">
    <property type="component" value="Segment"/>
</dbReference>
<gene>
    <name evidence="1" type="ORF">lb338_phage_198</name>
</gene>
<dbReference type="RefSeq" id="YP_002790877.1">
    <property type="nucleotide sequence ID" value="NC_012530.1"/>
</dbReference>